<accession>A0ABV8RPC5</accession>
<dbReference type="Proteomes" id="UP001595828">
    <property type="component" value="Unassembled WGS sequence"/>
</dbReference>
<proteinExistence type="predicted"/>
<feature type="signal peptide" evidence="1">
    <location>
        <begin position="1"/>
        <end position="26"/>
    </location>
</feature>
<evidence type="ECO:0000313" key="2">
    <source>
        <dbReference type="EMBL" id="MFC4295119.1"/>
    </source>
</evidence>
<dbReference type="RefSeq" id="WP_379538604.1">
    <property type="nucleotide sequence ID" value="NZ_JBHSDR010000006.1"/>
</dbReference>
<keyword evidence="1" id="KW-0732">Signal</keyword>
<sequence>MHRLQGPLMAAAALISGVAATTPALAQTAVDPANVRAEDVALSPLSDMNIVKKGIPVVLSSAISDPYSLNGIATCAGLTTAIVDLDVALGDDIDVATGKTRGETMGNSAGAIAKSLIGSFIPFRGVIREVTGANAHQKAWDRALYAGSVRRAFLKGVGKQRGCAYPASPATPQVIAALRAPTPKVEHTKGEAVAVPAPVLAAGPTYTATPVVQTIASRR</sequence>
<feature type="chain" id="PRO_5047381668" evidence="1">
    <location>
        <begin position="27"/>
        <end position="219"/>
    </location>
</feature>
<protein>
    <submittedName>
        <fullName evidence="2">Uncharacterized protein</fullName>
    </submittedName>
</protein>
<evidence type="ECO:0000256" key="1">
    <source>
        <dbReference type="SAM" id="SignalP"/>
    </source>
</evidence>
<evidence type="ECO:0000313" key="3">
    <source>
        <dbReference type="Proteomes" id="UP001595828"/>
    </source>
</evidence>
<dbReference type="EMBL" id="JBHSDR010000006">
    <property type="protein sequence ID" value="MFC4295119.1"/>
    <property type="molecule type" value="Genomic_DNA"/>
</dbReference>
<keyword evidence="3" id="KW-1185">Reference proteome</keyword>
<gene>
    <name evidence="2" type="ORF">ACFO0A_08630</name>
</gene>
<name>A0ABV8RPC5_9SPHN</name>
<reference evidence="3" key="1">
    <citation type="journal article" date="2019" name="Int. J. Syst. Evol. Microbiol.">
        <title>The Global Catalogue of Microorganisms (GCM) 10K type strain sequencing project: providing services to taxonomists for standard genome sequencing and annotation.</title>
        <authorList>
            <consortium name="The Broad Institute Genomics Platform"/>
            <consortium name="The Broad Institute Genome Sequencing Center for Infectious Disease"/>
            <person name="Wu L."/>
            <person name="Ma J."/>
        </authorList>
    </citation>
    <scope>NUCLEOTIDE SEQUENCE [LARGE SCALE GENOMIC DNA]</scope>
    <source>
        <strain evidence="3">CGMCC 1.12989</strain>
    </source>
</reference>
<comment type="caution">
    <text evidence="2">The sequence shown here is derived from an EMBL/GenBank/DDBJ whole genome shotgun (WGS) entry which is preliminary data.</text>
</comment>
<organism evidence="2 3">
    <name type="scientific">Novosphingobium tardum</name>
    <dbReference type="NCBI Taxonomy" id="1538021"/>
    <lineage>
        <taxon>Bacteria</taxon>
        <taxon>Pseudomonadati</taxon>
        <taxon>Pseudomonadota</taxon>
        <taxon>Alphaproteobacteria</taxon>
        <taxon>Sphingomonadales</taxon>
        <taxon>Sphingomonadaceae</taxon>
        <taxon>Novosphingobium</taxon>
    </lineage>
</organism>